<dbReference type="GO" id="GO:0032259">
    <property type="term" value="P:methylation"/>
    <property type="evidence" value="ECO:0007669"/>
    <property type="project" value="UniProtKB-KW"/>
</dbReference>
<dbReference type="InterPro" id="IPR006222">
    <property type="entry name" value="GCVT_N"/>
</dbReference>
<organism evidence="3">
    <name type="scientific">hydrothermal vent metagenome</name>
    <dbReference type="NCBI Taxonomy" id="652676"/>
    <lineage>
        <taxon>unclassified sequences</taxon>
        <taxon>metagenomes</taxon>
        <taxon>ecological metagenomes</taxon>
    </lineage>
</organism>
<evidence type="ECO:0000313" key="3">
    <source>
        <dbReference type="EMBL" id="CUS49891.1"/>
    </source>
</evidence>
<dbReference type="Gene3D" id="3.30.1360.120">
    <property type="entry name" value="Probable tRNA modification gtpase trme, domain 1"/>
    <property type="match status" value="1"/>
</dbReference>
<dbReference type="SUPFAM" id="SSF101790">
    <property type="entry name" value="Aminomethyltransferase beta-barrel domain"/>
    <property type="match status" value="1"/>
</dbReference>
<dbReference type="SUPFAM" id="SSF103025">
    <property type="entry name" value="Folate-binding domain"/>
    <property type="match status" value="1"/>
</dbReference>
<dbReference type="EMBL" id="CZRL01000008">
    <property type="protein sequence ID" value="CUS49891.1"/>
    <property type="molecule type" value="Genomic_DNA"/>
</dbReference>
<dbReference type="PIRSF" id="PIRSF006487">
    <property type="entry name" value="GcvT"/>
    <property type="match status" value="1"/>
</dbReference>
<dbReference type="Pfam" id="PF08669">
    <property type="entry name" value="GCV_T_C"/>
    <property type="match status" value="1"/>
</dbReference>
<keyword evidence="3" id="KW-0808">Transferase</keyword>
<dbReference type="PANTHER" id="PTHR43757">
    <property type="entry name" value="AMINOMETHYLTRANSFERASE"/>
    <property type="match status" value="1"/>
</dbReference>
<evidence type="ECO:0000259" key="2">
    <source>
        <dbReference type="Pfam" id="PF08669"/>
    </source>
</evidence>
<protein>
    <submittedName>
        <fullName evidence="3">DMSP demethylase (DmdA)</fullName>
        <ecNumber evidence="3">2.1.2.10</ecNumber>
    </submittedName>
</protein>
<keyword evidence="3" id="KW-0489">Methyltransferase</keyword>
<dbReference type="NCBIfam" id="NF009133">
    <property type="entry name" value="PRK12486.1"/>
    <property type="match status" value="1"/>
</dbReference>
<dbReference type="EC" id="2.1.2.10" evidence="3"/>
<dbReference type="InterPro" id="IPR027266">
    <property type="entry name" value="TrmE/GcvT-like"/>
</dbReference>
<name>A0A160TQC1_9ZZZZ</name>
<accession>A0A160TQC1</accession>
<dbReference type="InterPro" id="IPR028896">
    <property type="entry name" value="GcvT/YgfZ/DmdA"/>
</dbReference>
<gene>
    <name evidence="3" type="ORF">MGWOODY_XGa2974</name>
</gene>
<dbReference type="InterPro" id="IPR013977">
    <property type="entry name" value="GcvT_C"/>
</dbReference>
<sequence>MSSLALAVSRRNRRTPYTDRIETLGVQGYSIVNHTLLPKAFGRTVEEEYWHLRSSVQLWDVSCQRQVEVRGPEAARLVQMMTPRDLGSAVVGQCIYAPLIDDKAGLINDPVILKRAEDWYWLSIADSDVLLWTKGLALGLGIDVAVTEPDVSPLAVQGPRAEDLVAAVFGDAVRNLAYFRFSLFDFLDRQLVVARSGYSKQGGFEIYLDDSSLGTELWDMLWSAGQGLDVTPGCPNLIERIEGGLLSYGNEMTRSNNPLEINLDRFCTLGGQIDYIGRPALEDISRDGPAQRIRGLVFDGGPCAACGSPWPVYASDRPVGYVTSAIWSPRLKCNVALGMIQKGFWATGQSVSVHSADGIERSGSVQATPM</sequence>
<proteinExistence type="predicted"/>
<dbReference type="PANTHER" id="PTHR43757:SF2">
    <property type="entry name" value="AMINOMETHYLTRANSFERASE, MITOCHONDRIAL"/>
    <property type="match status" value="1"/>
</dbReference>
<dbReference type="InterPro" id="IPR029043">
    <property type="entry name" value="GcvT/YgfZ_C"/>
</dbReference>
<dbReference type="Pfam" id="PF01571">
    <property type="entry name" value="GCV_T"/>
    <property type="match status" value="1"/>
</dbReference>
<dbReference type="GO" id="GO:0004047">
    <property type="term" value="F:aminomethyltransferase activity"/>
    <property type="evidence" value="ECO:0007669"/>
    <property type="project" value="UniProtKB-EC"/>
</dbReference>
<dbReference type="GO" id="GO:0008168">
    <property type="term" value="F:methyltransferase activity"/>
    <property type="evidence" value="ECO:0007669"/>
    <property type="project" value="UniProtKB-KW"/>
</dbReference>
<evidence type="ECO:0000259" key="1">
    <source>
        <dbReference type="Pfam" id="PF01571"/>
    </source>
</evidence>
<feature type="domain" description="GCVT N-terminal" evidence="1">
    <location>
        <begin position="34"/>
        <end position="269"/>
    </location>
</feature>
<feature type="domain" description="Aminomethyltransferase C-terminal" evidence="2">
    <location>
        <begin position="292"/>
        <end position="361"/>
    </location>
</feature>
<reference evidence="3" key="1">
    <citation type="submission" date="2015-10" db="EMBL/GenBank/DDBJ databases">
        <authorList>
            <person name="Gilbert D.G."/>
        </authorList>
    </citation>
    <scope>NUCLEOTIDE SEQUENCE</scope>
</reference>
<dbReference type="AlphaFoldDB" id="A0A160TQC1"/>